<evidence type="ECO:0000256" key="1">
    <source>
        <dbReference type="SAM" id="MobiDB-lite"/>
    </source>
</evidence>
<evidence type="ECO:0000313" key="3">
    <source>
        <dbReference type="Proteomes" id="UP000009881"/>
    </source>
</evidence>
<evidence type="ECO:0000313" key="2">
    <source>
        <dbReference type="EMBL" id="EKV31937.1"/>
    </source>
</evidence>
<dbReference type="EMBL" id="ANHY01000004">
    <property type="protein sequence ID" value="EKV31937.1"/>
    <property type="molecule type" value="Genomic_DNA"/>
</dbReference>
<feature type="region of interest" description="Disordered" evidence="1">
    <location>
        <begin position="35"/>
        <end position="56"/>
    </location>
</feature>
<comment type="caution">
    <text evidence="2">The sequence shown here is derived from an EMBL/GenBank/DDBJ whole genome shotgun (WGS) entry which is preliminary data.</text>
</comment>
<reference evidence="2 3" key="1">
    <citation type="journal article" date="2013" name="Genome Announc.">
        <title>Draft Genome Sequence of an Alphaproteobacterium, Caenispirillum salinarum AK4(T), Isolated from a Solar Saltern.</title>
        <authorList>
            <person name="Khatri I."/>
            <person name="Singh A."/>
            <person name="Korpole S."/>
            <person name="Pinnaka A.K."/>
            <person name="Subramanian S."/>
        </authorList>
    </citation>
    <scope>NUCLEOTIDE SEQUENCE [LARGE SCALE GENOMIC DNA]</scope>
    <source>
        <strain evidence="2 3">AK4</strain>
    </source>
</reference>
<name>K9H2X6_9PROT</name>
<dbReference type="STRING" id="1238182.C882_3001"/>
<sequence>MLLQIVVPLGQAVPLPAGADGFPRTLLVCTAFGPRTMTPDQQDARGRAASPSGASQSCPVCTALGFCGLDAPVAAVPLPAALPLLVSAESPSSPQADRRPWSRLPRGPPAA</sequence>
<protein>
    <recommendedName>
        <fullName evidence="4">DUF2946 domain-containing protein</fullName>
    </recommendedName>
</protein>
<organism evidence="2 3">
    <name type="scientific">Caenispirillum salinarum AK4</name>
    <dbReference type="NCBI Taxonomy" id="1238182"/>
    <lineage>
        <taxon>Bacteria</taxon>
        <taxon>Pseudomonadati</taxon>
        <taxon>Pseudomonadota</taxon>
        <taxon>Alphaproteobacteria</taxon>
        <taxon>Rhodospirillales</taxon>
        <taxon>Novispirillaceae</taxon>
        <taxon>Caenispirillum</taxon>
    </lineage>
</organism>
<dbReference type="Proteomes" id="UP000009881">
    <property type="component" value="Unassembled WGS sequence"/>
</dbReference>
<evidence type="ECO:0008006" key="4">
    <source>
        <dbReference type="Google" id="ProtNLM"/>
    </source>
</evidence>
<keyword evidence="3" id="KW-1185">Reference proteome</keyword>
<accession>K9H2X6</accession>
<feature type="region of interest" description="Disordered" evidence="1">
    <location>
        <begin position="88"/>
        <end position="111"/>
    </location>
</feature>
<proteinExistence type="predicted"/>
<feature type="compositionally biased region" description="Low complexity" evidence="1">
    <location>
        <begin position="47"/>
        <end position="56"/>
    </location>
</feature>
<dbReference type="AlphaFoldDB" id="K9H2X6"/>
<gene>
    <name evidence="2" type="ORF">C882_3001</name>
</gene>